<comment type="similarity">
    <text evidence="2">Belongs to the TCP-1 chaperonin family.</text>
</comment>
<keyword evidence="5" id="KW-0067">ATP-binding</keyword>
<evidence type="ECO:0000256" key="2">
    <source>
        <dbReference type="ARBA" id="ARBA00008020"/>
    </source>
</evidence>
<evidence type="ECO:0000256" key="1">
    <source>
        <dbReference type="ARBA" id="ARBA00002912"/>
    </source>
</evidence>
<dbReference type="SUPFAM" id="SSF52029">
    <property type="entry name" value="GroEL apical domain-like"/>
    <property type="match status" value="1"/>
</dbReference>
<keyword evidence="6" id="KW-0143">Chaperone</keyword>
<organism evidence="7 8">
    <name type="scientific">Trachipleistophora hominis</name>
    <name type="common">Microsporidian parasite</name>
    <dbReference type="NCBI Taxonomy" id="72359"/>
    <lineage>
        <taxon>Eukaryota</taxon>
        <taxon>Fungi</taxon>
        <taxon>Fungi incertae sedis</taxon>
        <taxon>Microsporidia</taxon>
        <taxon>Pleistophoridae</taxon>
        <taxon>Trachipleistophora</taxon>
    </lineage>
</organism>
<dbReference type="OMA" id="KIRICKV"/>
<name>L7JT13_TRAHO</name>
<evidence type="ECO:0000256" key="5">
    <source>
        <dbReference type="ARBA" id="ARBA00022840"/>
    </source>
</evidence>
<evidence type="ECO:0000313" key="7">
    <source>
        <dbReference type="EMBL" id="ELQ74455.1"/>
    </source>
</evidence>
<evidence type="ECO:0000313" key="8">
    <source>
        <dbReference type="Proteomes" id="UP000011185"/>
    </source>
</evidence>
<dbReference type="GO" id="GO:0140662">
    <property type="term" value="F:ATP-dependent protein folding chaperone"/>
    <property type="evidence" value="ECO:0007669"/>
    <property type="project" value="InterPro"/>
</dbReference>
<dbReference type="OrthoDB" id="2194232at2759"/>
<accession>L7JT13</accession>
<dbReference type="InterPro" id="IPR027413">
    <property type="entry name" value="GROEL-like_equatorial_sf"/>
</dbReference>
<dbReference type="InterPro" id="IPR027410">
    <property type="entry name" value="TCP-1-like_intermed_sf"/>
</dbReference>
<comment type="function">
    <text evidence="1">Molecular chaperone; assists the folding of proteins upon ATP hydrolysis.</text>
</comment>
<comment type="subunit">
    <text evidence="3">Component of the T-complex protein 1 (TCP1) complex.</text>
</comment>
<evidence type="ECO:0000256" key="6">
    <source>
        <dbReference type="ARBA" id="ARBA00023186"/>
    </source>
</evidence>
<dbReference type="Gene3D" id="3.30.260.10">
    <property type="entry name" value="TCP-1-like chaperonin intermediate domain"/>
    <property type="match status" value="1"/>
</dbReference>
<dbReference type="InterPro" id="IPR027409">
    <property type="entry name" value="GroEL-like_apical_dom_sf"/>
</dbReference>
<dbReference type="InterPro" id="IPR002423">
    <property type="entry name" value="Cpn60/GroEL/TCP-1"/>
</dbReference>
<evidence type="ECO:0000256" key="3">
    <source>
        <dbReference type="ARBA" id="ARBA00011381"/>
    </source>
</evidence>
<proteinExistence type="inferred from homology"/>
<dbReference type="VEuPathDB" id="MicrosporidiaDB:THOM_2634"/>
<dbReference type="SUPFAM" id="SSF48592">
    <property type="entry name" value="GroEL equatorial domain-like"/>
    <property type="match status" value="1"/>
</dbReference>
<dbReference type="EMBL" id="JH994040">
    <property type="protein sequence ID" value="ELQ74455.1"/>
    <property type="molecule type" value="Genomic_DNA"/>
</dbReference>
<dbReference type="Gene3D" id="1.10.560.10">
    <property type="entry name" value="GroEL-like equatorial domain"/>
    <property type="match status" value="1"/>
</dbReference>
<dbReference type="STRING" id="72359.L7JT13"/>
<gene>
    <name evidence="7" type="ORF">THOM_2634</name>
</gene>
<dbReference type="InterPro" id="IPR017998">
    <property type="entry name" value="Chaperone_TCP-1"/>
</dbReference>
<dbReference type="AlphaFoldDB" id="L7JT13"/>
<protein>
    <submittedName>
        <fullName evidence="7">Chaperonin complex component, TCP-1 theta subunit (CCT8)</fullName>
    </submittedName>
</protein>
<dbReference type="InParanoid" id="L7JT13"/>
<keyword evidence="4" id="KW-0547">Nucleotide-binding</keyword>
<sequence length="278" mass="31561">VHGMFLEKALQGTIKKSGGKIVIFNTSLDIERTETKGTLLFENAEDMLNFSKDEEKRMLCLVDSISENVNAVICNGNINEQYAEFFNNNNVMVIKVNSKFDIRRIMRMSKGSLLQTVRRPRREETGEIDSITTVYDEGKTYLRLEKKDSNIVSIVLKDSLASNLDESELLLEKGIKIMESLRDEDLYFVNGGGVFEKQLSDRLAEKSTNIRDSSKLVYSAVVKALSYFCPPDDVDTEQLKDIYSVKQRALEYAFDLACEVLMIEDYLVAKNEGPEANN</sequence>
<dbReference type="Gene3D" id="3.50.7.10">
    <property type="entry name" value="GroEL"/>
    <property type="match status" value="1"/>
</dbReference>
<feature type="non-terminal residue" evidence="7">
    <location>
        <position position="1"/>
    </location>
</feature>
<dbReference type="Pfam" id="PF00118">
    <property type="entry name" value="Cpn60_TCP1"/>
    <property type="match status" value="1"/>
</dbReference>
<dbReference type="PANTHER" id="PTHR11353">
    <property type="entry name" value="CHAPERONIN"/>
    <property type="match status" value="1"/>
</dbReference>
<dbReference type="Proteomes" id="UP000011185">
    <property type="component" value="Unassembled WGS sequence"/>
</dbReference>
<evidence type="ECO:0000256" key="4">
    <source>
        <dbReference type="ARBA" id="ARBA00022741"/>
    </source>
</evidence>
<reference evidence="7 8" key="1">
    <citation type="journal article" date="2012" name="PLoS Pathog.">
        <title>The genome of the obligate intracellular parasite Trachipleistophora hominis: new insights into microsporidian genome dynamics and reductive evolution.</title>
        <authorList>
            <person name="Heinz E."/>
            <person name="Williams T.A."/>
            <person name="Nakjang S."/>
            <person name="Noel C.J."/>
            <person name="Swan D.C."/>
            <person name="Goldberg A.V."/>
            <person name="Harris S.R."/>
            <person name="Weinmaier T."/>
            <person name="Markert S."/>
            <person name="Becher D."/>
            <person name="Bernhardt J."/>
            <person name="Dagan T."/>
            <person name="Hacker C."/>
            <person name="Lucocq J.M."/>
            <person name="Schweder T."/>
            <person name="Rattei T."/>
            <person name="Hall N."/>
            <person name="Hirt R.P."/>
            <person name="Embley T.M."/>
        </authorList>
    </citation>
    <scope>NUCLEOTIDE SEQUENCE [LARGE SCALE GENOMIC DNA]</scope>
</reference>
<dbReference type="HOGENOM" id="CLU_1003113_0_0_1"/>
<keyword evidence="8" id="KW-1185">Reference proteome</keyword>
<dbReference type="GO" id="GO:0005524">
    <property type="term" value="F:ATP binding"/>
    <property type="evidence" value="ECO:0007669"/>
    <property type="project" value="UniProtKB-KW"/>
</dbReference>